<dbReference type="Proteomes" id="UP001305647">
    <property type="component" value="Unassembled WGS sequence"/>
</dbReference>
<comment type="caution">
    <text evidence="2">The sequence shown here is derived from an EMBL/GenBank/DDBJ whole genome shotgun (WGS) entry which is preliminary data.</text>
</comment>
<feature type="region of interest" description="Disordered" evidence="1">
    <location>
        <begin position="42"/>
        <end position="118"/>
    </location>
</feature>
<feature type="compositionally biased region" description="Polar residues" evidence="1">
    <location>
        <begin position="46"/>
        <end position="55"/>
    </location>
</feature>
<feature type="region of interest" description="Disordered" evidence="1">
    <location>
        <begin position="388"/>
        <end position="535"/>
    </location>
</feature>
<dbReference type="AlphaFoldDB" id="A0AAN6SXF0"/>
<evidence type="ECO:0000256" key="1">
    <source>
        <dbReference type="SAM" id="MobiDB-lite"/>
    </source>
</evidence>
<dbReference type="EMBL" id="MU863692">
    <property type="protein sequence ID" value="KAK4096898.1"/>
    <property type="molecule type" value="Genomic_DNA"/>
</dbReference>
<feature type="compositionally biased region" description="Polar residues" evidence="1">
    <location>
        <begin position="420"/>
        <end position="429"/>
    </location>
</feature>
<feature type="compositionally biased region" description="Basic residues" evidence="1">
    <location>
        <begin position="391"/>
        <end position="403"/>
    </location>
</feature>
<name>A0AAN6SXF0_9PEZI</name>
<evidence type="ECO:0000313" key="3">
    <source>
        <dbReference type="Proteomes" id="UP001305647"/>
    </source>
</evidence>
<reference evidence="2" key="1">
    <citation type="journal article" date="2023" name="Mol. Phylogenet. Evol.">
        <title>Genome-scale phylogeny and comparative genomics of the fungal order Sordariales.</title>
        <authorList>
            <person name="Hensen N."/>
            <person name="Bonometti L."/>
            <person name="Westerberg I."/>
            <person name="Brannstrom I.O."/>
            <person name="Guillou S."/>
            <person name="Cros-Aarteil S."/>
            <person name="Calhoun S."/>
            <person name="Haridas S."/>
            <person name="Kuo A."/>
            <person name="Mondo S."/>
            <person name="Pangilinan J."/>
            <person name="Riley R."/>
            <person name="LaButti K."/>
            <person name="Andreopoulos B."/>
            <person name="Lipzen A."/>
            <person name="Chen C."/>
            <person name="Yan M."/>
            <person name="Daum C."/>
            <person name="Ng V."/>
            <person name="Clum A."/>
            <person name="Steindorff A."/>
            <person name="Ohm R.A."/>
            <person name="Martin F."/>
            <person name="Silar P."/>
            <person name="Natvig D.O."/>
            <person name="Lalanne C."/>
            <person name="Gautier V."/>
            <person name="Ament-Velasquez S.L."/>
            <person name="Kruys A."/>
            <person name="Hutchinson M.I."/>
            <person name="Powell A.J."/>
            <person name="Barry K."/>
            <person name="Miller A.N."/>
            <person name="Grigoriev I.V."/>
            <person name="Debuchy R."/>
            <person name="Gladieux P."/>
            <person name="Hiltunen Thoren M."/>
            <person name="Johannesson H."/>
        </authorList>
    </citation>
    <scope>NUCLEOTIDE SEQUENCE</scope>
    <source>
        <strain evidence="2">CBS 757.83</strain>
    </source>
</reference>
<keyword evidence="3" id="KW-1185">Reference proteome</keyword>
<accession>A0AAN6SXF0</accession>
<organism evidence="2 3">
    <name type="scientific">Parathielavia hyrcaniae</name>
    <dbReference type="NCBI Taxonomy" id="113614"/>
    <lineage>
        <taxon>Eukaryota</taxon>
        <taxon>Fungi</taxon>
        <taxon>Dikarya</taxon>
        <taxon>Ascomycota</taxon>
        <taxon>Pezizomycotina</taxon>
        <taxon>Sordariomycetes</taxon>
        <taxon>Sordariomycetidae</taxon>
        <taxon>Sordariales</taxon>
        <taxon>Chaetomiaceae</taxon>
        <taxon>Parathielavia</taxon>
    </lineage>
</organism>
<protein>
    <submittedName>
        <fullName evidence="2">Uncharacterized protein</fullName>
    </submittedName>
</protein>
<evidence type="ECO:0000313" key="2">
    <source>
        <dbReference type="EMBL" id="KAK4096898.1"/>
    </source>
</evidence>
<feature type="compositionally biased region" description="Polar residues" evidence="1">
    <location>
        <begin position="108"/>
        <end position="118"/>
    </location>
</feature>
<gene>
    <name evidence="2" type="ORF">N658DRAFT_479874</name>
</gene>
<feature type="compositionally biased region" description="Polar residues" evidence="1">
    <location>
        <begin position="514"/>
        <end position="523"/>
    </location>
</feature>
<reference evidence="2" key="2">
    <citation type="submission" date="2023-05" db="EMBL/GenBank/DDBJ databases">
        <authorList>
            <consortium name="Lawrence Berkeley National Laboratory"/>
            <person name="Steindorff A."/>
            <person name="Hensen N."/>
            <person name="Bonometti L."/>
            <person name="Westerberg I."/>
            <person name="Brannstrom I.O."/>
            <person name="Guillou S."/>
            <person name="Cros-Aarteil S."/>
            <person name="Calhoun S."/>
            <person name="Haridas S."/>
            <person name="Kuo A."/>
            <person name="Mondo S."/>
            <person name="Pangilinan J."/>
            <person name="Riley R."/>
            <person name="Labutti K."/>
            <person name="Andreopoulos B."/>
            <person name="Lipzen A."/>
            <person name="Chen C."/>
            <person name="Yanf M."/>
            <person name="Daum C."/>
            <person name="Ng V."/>
            <person name="Clum A."/>
            <person name="Ohm R."/>
            <person name="Martin F."/>
            <person name="Silar P."/>
            <person name="Natvig D."/>
            <person name="Lalanne C."/>
            <person name="Gautier V."/>
            <person name="Ament-Velasquez S.L."/>
            <person name="Kruys A."/>
            <person name="Hutchinson M.I."/>
            <person name="Powell A.J."/>
            <person name="Barry K."/>
            <person name="Miller A.N."/>
            <person name="Grigoriev I.V."/>
            <person name="Debuchy R."/>
            <person name="Gladieux P."/>
            <person name="Thoren M.H."/>
            <person name="Johannesson H."/>
        </authorList>
    </citation>
    <scope>NUCLEOTIDE SEQUENCE</scope>
    <source>
        <strain evidence="2">CBS 757.83</strain>
    </source>
</reference>
<proteinExistence type="predicted"/>
<sequence length="735" mass="80393">MSTRRIDDFGGDDLAYLGYLYREVTSVPVAELISQLEGQVAESRRLQSQAPSHSSSRPRDDEGQTQRQHESRVATPRDLQIIEPEDSPSLHIEIWNPDTEYKPAQRRPAQSSSGSEWEQRTATFLGNLPMDEEQWRQKREQSQLSTADDILRTVDCLLTGSLDPPKNKECSSVGKSDFLVAAGEQGPRDALSSSAERAAALIALARHSEHVAQFFSLVFMAECRVALWTGCSETSVYNAIRTFVEATGGTCDGEKTPAWLLSGTLWALQEQQRQFRRGLLHRGFELFFNEGRNLSFYAHCPKEPTSNAEFTKRIPTCKVPDEIHASLPLWLPFILGFRDVHQCGYTAICDALGVNLWSRKEDFRKWRETYLSRKLVICHLEIDCPESQPPRKLRRHAKKRKRPAGPESRTLRPDSIRRQGPQSRATGASQHGEPAVSRHDKSLTIRDPSALERETETAPHSFRGQQVNPGVDLAGDVSARTAPAPHNSPAAPVDSEFRGGIGHADPFYHEQDADTTAASTVSHDAQKHTAPSLDTQGPCAINTPCAYPPSCDAGVHSSDVLPTCGLLLAATGQVDGLDSEEAVGANPEHRRNQRAEPAALCLPLAVLVDDAAPASLQTYPTVGVKMDQPTGGESLGEVVRTEGIGAATCPQIPSGGASIPASATSPLMLSATRDGLDGSTGSFQSDWAASDPQRAPDFMQGLTPGQWDSMRYAPGLEGESFLQNLWVDDLAFMEY</sequence>
<feature type="compositionally biased region" description="Basic and acidic residues" evidence="1">
    <location>
        <begin position="57"/>
        <end position="72"/>
    </location>
</feature>
<feature type="compositionally biased region" description="Basic and acidic residues" evidence="1">
    <location>
        <begin position="436"/>
        <end position="457"/>
    </location>
</feature>